<reference evidence="2 3" key="1">
    <citation type="submission" date="2019-02" db="EMBL/GenBank/DDBJ databases">
        <title>Bacterial novel species isolated from soil.</title>
        <authorList>
            <person name="Jung H.-Y."/>
        </authorList>
    </citation>
    <scope>NUCLEOTIDE SEQUENCE [LARGE SCALE GENOMIC DNA]</scope>
    <source>
        <strain evidence="2 3">1-3-3-3</strain>
    </source>
</reference>
<proteinExistence type="predicted"/>
<keyword evidence="1" id="KW-0732">Signal</keyword>
<evidence type="ECO:0000313" key="3">
    <source>
        <dbReference type="Proteomes" id="UP000294155"/>
    </source>
</evidence>
<accession>A0A4V1ZB92</accession>
<evidence type="ECO:0000313" key="2">
    <source>
        <dbReference type="EMBL" id="RYU84273.1"/>
    </source>
</evidence>
<dbReference type="AlphaFoldDB" id="A0A4V1ZB92"/>
<name>A0A4V1ZB92_9BACT</name>
<feature type="signal peptide" evidence="1">
    <location>
        <begin position="1"/>
        <end position="23"/>
    </location>
</feature>
<dbReference type="RefSeq" id="WP_129919240.1">
    <property type="nucleotide sequence ID" value="NZ_SEWE01000002.1"/>
</dbReference>
<organism evidence="2 3">
    <name type="scientific">Hymenobacter persicinus</name>
    <dbReference type="NCBI Taxonomy" id="2025506"/>
    <lineage>
        <taxon>Bacteria</taxon>
        <taxon>Pseudomonadati</taxon>
        <taxon>Bacteroidota</taxon>
        <taxon>Cytophagia</taxon>
        <taxon>Cytophagales</taxon>
        <taxon>Hymenobacteraceae</taxon>
        <taxon>Hymenobacter</taxon>
    </lineage>
</organism>
<protein>
    <submittedName>
        <fullName evidence="2">DUF2490 domain-containing protein</fullName>
    </submittedName>
</protein>
<evidence type="ECO:0000256" key="1">
    <source>
        <dbReference type="SAM" id="SignalP"/>
    </source>
</evidence>
<dbReference type="OrthoDB" id="1118734at2"/>
<dbReference type="EMBL" id="SEWE01000002">
    <property type="protein sequence ID" value="RYU84273.1"/>
    <property type="molecule type" value="Genomic_DNA"/>
</dbReference>
<dbReference type="Proteomes" id="UP000294155">
    <property type="component" value="Unassembled WGS sequence"/>
</dbReference>
<gene>
    <name evidence="2" type="ORF">EWM57_00855</name>
</gene>
<comment type="caution">
    <text evidence="2">The sequence shown here is derived from an EMBL/GenBank/DDBJ whole genome shotgun (WGS) entry which is preliminary data.</text>
</comment>
<dbReference type="InterPro" id="IPR019619">
    <property type="entry name" value="DUF2490"/>
</dbReference>
<sequence>MPGFPRFLLPVSVLLGTLLPRLAAAQQPADRRGTLPVENVWLLYSTEARVVGKWGLHADAQIRRARSLTTLRQNQVRVGVSYYAAPQAIFTAGYSYVDLYSADDAPAAIHAPENRLYEQLLLKDLEGLVRVDHRYRLEQRRLVRPGETRAVHLNRFRYQLHLTLPLHGPKVEPGTPYLSLADEVLLNFGRHVIGGVFDQNRASVALGYQLTKATALEAGYLNLWVPAGGPAGQRHIAQLSVAFNPDLRPVAGVSAP</sequence>
<feature type="chain" id="PRO_5020414597" evidence="1">
    <location>
        <begin position="24"/>
        <end position="256"/>
    </location>
</feature>
<dbReference type="Pfam" id="PF10677">
    <property type="entry name" value="DUF2490"/>
    <property type="match status" value="1"/>
</dbReference>
<keyword evidence="3" id="KW-1185">Reference proteome</keyword>